<protein>
    <submittedName>
        <fullName evidence="2">Uncharacterized protein</fullName>
    </submittedName>
</protein>
<proteinExistence type="predicted"/>
<gene>
    <name evidence="2" type="ORF">DD666_13235</name>
</gene>
<accession>A0A356LH83</accession>
<name>A0A356LH83_9BURK</name>
<evidence type="ECO:0000256" key="1">
    <source>
        <dbReference type="SAM" id="SignalP"/>
    </source>
</evidence>
<dbReference type="EMBL" id="DOEK01000029">
    <property type="protein sequence ID" value="HBP30370.1"/>
    <property type="molecule type" value="Genomic_DNA"/>
</dbReference>
<dbReference type="AlphaFoldDB" id="A0A356LH83"/>
<comment type="caution">
    <text evidence="2">The sequence shown here is derived from an EMBL/GenBank/DDBJ whole genome shotgun (WGS) entry which is preliminary data.</text>
</comment>
<dbReference type="Proteomes" id="UP000264036">
    <property type="component" value="Unassembled WGS sequence"/>
</dbReference>
<feature type="chain" id="PRO_5016702448" evidence="1">
    <location>
        <begin position="28"/>
        <end position="160"/>
    </location>
</feature>
<keyword evidence="1" id="KW-0732">Signal</keyword>
<reference evidence="2 3" key="1">
    <citation type="journal article" date="2018" name="Nat. Biotechnol.">
        <title>A standardized bacterial taxonomy based on genome phylogeny substantially revises the tree of life.</title>
        <authorList>
            <person name="Parks D.H."/>
            <person name="Chuvochina M."/>
            <person name="Waite D.W."/>
            <person name="Rinke C."/>
            <person name="Skarshewski A."/>
            <person name="Chaumeil P.A."/>
            <person name="Hugenholtz P."/>
        </authorList>
    </citation>
    <scope>NUCLEOTIDE SEQUENCE [LARGE SCALE GENOMIC DNA]</scope>
    <source>
        <strain evidence="2">UBA10707</strain>
    </source>
</reference>
<feature type="signal peptide" evidence="1">
    <location>
        <begin position="1"/>
        <end position="27"/>
    </location>
</feature>
<sequence length="160" mass="17081">MKLRTTVTSLSLLIAAMLPLSSFSQTAAADAQQSSLASGLVADGGASAELTSVVKTGNRVTVKVRFIETDPEINKISVLYSRLDKSAYENDFYLLAGDKKYLLLKDSAGKPLAPEKLVLAGKGKLRGIWYGTFPAPPAGESLMLFLPNIEPLGPFTTTDE</sequence>
<evidence type="ECO:0000313" key="2">
    <source>
        <dbReference type="EMBL" id="HBP30370.1"/>
    </source>
</evidence>
<evidence type="ECO:0000313" key="3">
    <source>
        <dbReference type="Proteomes" id="UP000264036"/>
    </source>
</evidence>
<organism evidence="2 3">
    <name type="scientific">Advenella kashmirensis</name>
    <dbReference type="NCBI Taxonomy" id="310575"/>
    <lineage>
        <taxon>Bacteria</taxon>
        <taxon>Pseudomonadati</taxon>
        <taxon>Pseudomonadota</taxon>
        <taxon>Betaproteobacteria</taxon>
        <taxon>Burkholderiales</taxon>
        <taxon>Alcaligenaceae</taxon>
    </lineage>
</organism>